<dbReference type="EMBL" id="JARQWQ010000070">
    <property type="protein sequence ID" value="KAK2554423.1"/>
    <property type="molecule type" value="Genomic_DNA"/>
</dbReference>
<sequence length="124" mass="14243">FRDKDEENHKPALHKEYCLRKDSACGSTVRQAWLMLTLGILHWWSPAFNAFYAQNVLLFNNLSRNLTVEGRIVTSTRFHRTNNHVSSVFLIAKGNSDAAIIGDCNWNHKERCNISFQTAFAKCN</sequence>
<organism evidence="1 2">
    <name type="scientific">Acropora cervicornis</name>
    <name type="common">Staghorn coral</name>
    <dbReference type="NCBI Taxonomy" id="6130"/>
    <lineage>
        <taxon>Eukaryota</taxon>
        <taxon>Metazoa</taxon>
        <taxon>Cnidaria</taxon>
        <taxon>Anthozoa</taxon>
        <taxon>Hexacorallia</taxon>
        <taxon>Scleractinia</taxon>
        <taxon>Astrocoeniina</taxon>
        <taxon>Acroporidae</taxon>
        <taxon>Acropora</taxon>
    </lineage>
</organism>
<dbReference type="AlphaFoldDB" id="A0AAD9Q473"/>
<reference evidence="1" key="2">
    <citation type="journal article" date="2023" name="Science">
        <title>Genomic signatures of disease resistance in endangered staghorn corals.</title>
        <authorList>
            <person name="Vollmer S.V."/>
            <person name="Selwyn J.D."/>
            <person name="Despard B.A."/>
            <person name="Roesel C.L."/>
        </authorList>
    </citation>
    <scope>NUCLEOTIDE SEQUENCE</scope>
    <source>
        <strain evidence="1">K2</strain>
    </source>
</reference>
<reference evidence="1" key="1">
    <citation type="journal article" date="2023" name="G3 (Bethesda)">
        <title>Whole genome assembly and annotation of the endangered Caribbean coral Acropora cervicornis.</title>
        <authorList>
            <person name="Selwyn J.D."/>
            <person name="Vollmer S.V."/>
        </authorList>
    </citation>
    <scope>NUCLEOTIDE SEQUENCE</scope>
    <source>
        <strain evidence="1">K2</strain>
    </source>
</reference>
<name>A0AAD9Q473_ACRCE</name>
<evidence type="ECO:0000313" key="2">
    <source>
        <dbReference type="Proteomes" id="UP001249851"/>
    </source>
</evidence>
<feature type="non-terminal residue" evidence="1">
    <location>
        <position position="1"/>
    </location>
</feature>
<proteinExistence type="predicted"/>
<comment type="caution">
    <text evidence="1">The sequence shown here is derived from an EMBL/GenBank/DDBJ whole genome shotgun (WGS) entry which is preliminary data.</text>
</comment>
<dbReference type="Proteomes" id="UP001249851">
    <property type="component" value="Unassembled WGS sequence"/>
</dbReference>
<evidence type="ECO:0000313" key="1">
    <source>
        <dbReference type="EMBL" id="KAK2554423.1"/>
    </source>
</evidence>
<accession>A0AAD9Q473</accession>
<gene>
    <name evidence="1" type="ORF">P5673_024132</name>
</gene>
<keyword evidence="2" id="KW-1185">Reference proteome</keyword>
<protein>
    <submittedName>
        <fullName evidence="1">Uncharacterized protein</fullName>
    </submittedName>
</protein>